<comment type="catalytic activity">
    <reaction evidence="9">
        <text>GTP + H2O = GDP + phosphate + H(+)</text>
        <dbReference type="Rhea" id="RHEA:19669"/>
        <dbReference type="ChEBI" id="CHEBI:15377"/>
        <dbReference type="ChEBI" id="CHEBI:15378"/>
        <dbReference type="ChEBI" id="CHEBI:37565"/>
        <dbReference type="ChEBI" id="CHEBI:43474"/>
        <dbReference type="ChEBI" id="CHEBI:58189"/>
    </reaction>
    <physiologicalReaction direction="left-to-right" evidence="9">
        <dbReference type="Rhea" id="RHEA:19670"/>
    </physiologicalReaction>
</comment>
<dbReference type="GO" id="GO:0002184">
    <property type="term" value="P:cytoplasmic translational termination"/>
    <property type="evidence" value="ECO:0007669"/>
    <property type="project" value="UniProtKB-ARBA"/>
</dbReference>
<evidence type="ECO:0000256" key="9">
    <source>
        <dbReference type="ARBA" id="ARBA00049117"/>
    </source>
</evidence>
<dbReference type="SUPFAM" id="SSF50465">
    <property type="entry name" value="EF-Tu/eEF-1alpha/eIF2-gamma C-terminal domain"/>
    <property type="match status" value="1"/>
</dbReference>
<dbReference type="InterPro" id="IPR050100">
    <property type="entry name" value="TRAFAC_GTPase_members"/>
</dbReference>
<evidence type="ECO:0000256" key="8">
    <source>
        <dbReference type="ARBA" id="ARBA00023134"/>
    </source>
</evidence>
<keyword evidence="7" id="KW-0648">Protein biosynthesis</keyword>
<dbReference type="AlphaFoldDB" id="A0A9P6Q9X0"/>
<organism evidence="14 15">
    <name type="scientific">Mortierella polycephala</name>
    <dbReference type="NCBI Taxonomy" id="41804"/>
    <lineage>
        <taxon>Eukaryota</taxon>
        <taxon>Fungi</taxon>
        <taxon>Fungi incertae sedis</taxon>
        <taxon>Mucoromycota</taxon>
        <taxon>Mortierellomycotina</taxon>
        <taxon>Mortierellomycetes</taxon>
        <taxon>Mortierellales</taxon>
        <taxon>Mortierellaceae</taxon>
        <taxon>Mortierella</taxon>
    </lineage>
</organism>
<keyword evidence="4" id="KW-0547">Nucleotide-binding</keyword>
<dbReference type="FunFam" id="3.40.50.300:FF:000204">
    <property type="entry name" value="Translation elongation factor Tu"/>
    <property type="match status" value="1"/>
</dbReference>
<dbReference type="InterPro" id="IPR015033">
    <property type="entry name" value="HBS1-like_N"/>
</dbReference>
<evidence type="ECO:0000259" key="13">
    <source>
        <dbReference type="PROSITE" id="PS51722"/>
    </source>
</evidence>
<dbReference type="PROSITE" id="PS51722">
    <property type="entry name" value="G_TR_2"/>
    <property type="match status" value="1"/>
</dbReference>
<dbReference type="InterPro" id="IPR009000">
    <property type="entry name" value="Transl_B-barrel_sf"/>
</dbReference>
<evidence type="ECO:0000256" key="11">
    <source>
        <dbReference type="ARBA" id="ARBA00074866"/>
    </source>
</evidence>
<dbReference type="InterPro" id="IPR054696">
    <property type="entry name" value="GTP-eEF1A_C"/>
</dbReference>
<dbReference type="Pfam" id="PF03144">
    <property type="entry name" value="GTP_EFTU_D2"/>
    <property type="match status" value="1"/>
</dbReference>
<evidence type="ECO:0000256" key="6">
    <source>
        <dbReference type="ARBA" id="ARBA00022845"/>
    </source>
</evidence>
<evidence type="ECO:0000256" key="4">
    <source>
        <dbReference type="ARBA" id="ARBA00022741"/>
    </source>
</evidence>
<keyword evidence="15" id="KW-1185">Reference proteome</keyword>
<dbReference type="Pfam" id="PF08938">
    <property type="entry name" value="HBS1_N"/>
    <property type="match status" value="1"/>
</dbReference>
<dbReference type="EMBL" id="JAAAJA010000134">
    <property type="protein sequence ID" value="KAG0261117.1"/>
    <property type="molecule type" value="Genomic_DNA"/>
</dbReference>
<comment type="subunit">
    <text evidence="10">Component of the Dom34-Hbs1 complex, also named Pelota-HBS1L complex, composed of dom34 and hbs1.</text>
</comment>
<comment type="subcellular location">
    <subcellularLocation>
        <location evidence="1">Cytoplasm</location>
    </subcellularLocation>
</comment>
<gene>
    <name evidence="14" type="primary">HBS1L</name>
    <name evidence="14" type="ORF">BG011_001330</name>
</gene>
<comment type="caution">
    <text evidence="14">The sequence shown here is derived from an EMBL/GenBank/DDBJ whole genome shotgun (WGS) entry which is preliminary data.</text>
</comment>
<dbReference type="GO" id="GO:0005829">
    <property type="term" value="C:cytosol"/>
    <property type="evidence" value="ECO:0007669"/>
    <property type="project" value="GOC"/>
</dbReference>
<dbReference type="PRINTS" id="PR00315">
    <property type="entry name" value="ELONGATNFCT"/>
</dbReference>
<dbReference type="SUPFAM" id="SSF50447">
    <property type="entry name" value="Translation proteins"/>
    <property type="match status" value="1"/>
</dbReference>
<evidence type="ECO:0000256" key="2">
    <source>
        <dbReference type="ARBA" id="ARBA00007249"/>
    </source>
</evidence>
<comment type="similarity">
    <text evidence="2">Belongs to the TRAFAC class translation factor GTPase superfamily. Classic translation factor GTPase family. EF-Tu/EF-1A subfamily.</text>
</comment>
<evidence type="ECO:0000256" key="3">
    <source>
        <dbReference type="ARBA" id="ARBA00022490"/>
    </source>
</evidence>
<protein>
    <recommendedName>
        <fullName evidence="11">Elongation factor 1 alpha-like protein</fullName>
    </recommendedName>
</protein>
<dbReference type="InterPro" id="IPR027417">
    <property type="entry name" value="P-loop_NTPase"/>
</dbReference>
<feature type="region of interest" description="Disordered" evidence="12">
    <location>
        <begin position="336"/>
        <end position="376"/>
    </location>
</feature>
<evidence type="ECO:0000256" key="7">
    <source>
        <dbReference type="ARBA" id="ARBA00022917"/>
    </source>
</evidence>
<dbReference type="Proteomes" id="UP000726737">
    <property type="component" value="Unassembled WGS sequence"/>
</dbReference>
<feature type="compositionally biased region" description="Polar residues" evidence="12">
    <location>
        <begin position="436"/>
        <end position="459"/>
    </location>
</feature>
<evidence type="ECO:0000256" key="5">
    <source>
        <dbReference type="ARBA" id="ARBA00022801"/>
    </source>
</evidence>
<dbReference type="GO" id="GO:0003924">
    <property type="term" value="F:GTPase activity"/>
    <property type="evidence" value="ECO:0007669"/>
    <property type="project" value="InterPro"/>
</dbReference>
<evidence type="ECO:0000313" key="14">
    <source>
        <dbReference type="EMBL" id="KAG0261117.1"/>
    </source>
</evidence>
<dbReference type="FunFam" id="2.40.30.10:FF:000020">
    <property type="entry name" value="Translation elongation factor EF-1"/>
    <property type="match status" value="1"/>
</dbReference>
<dbReference type="Pfam" id="PF22594">
    <property type="entry name" value="GTP-eEF1A_C"/>
    <property type="match status" value="1"/>
</dbReference>
<evidence type="ECO:0000313" key="15">
    <source>
        <dbReference type="Proteomes" id="UP000726737"/>
    </source>
</evidence>
<sequence length="930" mass="101384">MTTTAQDLVTFRTDAVWHAQRAIHHHFTTTFEHRSALTPSEIKQRDESLGYIANESQASYHALLKELITWNGSDSHQDQGALDARSCAKLQYMRPLDLSQAPSTLSRYATASSNFTSHIAKKLATMMRTHYQTSTVKLVEKSSYTPFSGYSDQFATIPEAILIEILLRNGPDRQEVRKVLVKAFGISSTAISMAHKYPGRLHDFEVFLWIDEIQGRSFDRTRAQQADVGRGIQTLLQQFKKTSEVAPVIIMGDEAFDVMDDGYDEDDYDENTMTTEEQAQMANATDEVIAMLGGSKVSVREIQDALWYYYFDIDQTAVYLIDELAKKQKAAAAAVKKSAPKPAQSGTITSAGVPKTPASKFKEAPKPAPAPASHDDDIVEFLDDDDTSEGQLQFDMSAMNFGTSTKTTTKSTSTAKTSTLSSMATTTAPLLSATSDRSGMSSPVESISPSGVSTPSKASTRLGKRIDVVSEYQKRIAEKESLNLVVIGHVDAGKSTLMGHLLYLQGEVNEKTIRKHERDAHKIGKASFAFAWVLDETGEERARGVTMDVGVTKFETDNRRFTLLDAPGHRDFIPNMISGTAQADVAILVIDATTGEFESGFEANGQTKEHALLARSLGVQQLVVAINKLDVVGWSEARFLEIISKLELFLVKDASFKRSNLRFIPCSGFTGENLVRRSKLGQICNGSAVSNAAVPDSVASVVELFAWYKGPTLVETIDKLEAPIRAVEKPFRMSVTDVFKGTGGVSAAGRLEAGHVQVGEAVMVMPGSEMAVVKSMEVNDEPTRWAAAGDSVLLTLSGIDILQVSNGSVLCSRETPIPVTTHFAAQIVVFDIKIPITVGFPIIVHHQSHNEPATIFKLVATVDKGTGEVIKKSPRHLSKNTTAMVEIHVNGRAIPLETFKDSKELGRVMLRKGGETIAAGIVTEILSFGS</sequence>
<accession>A0A9P6Q9X0</accession>
<dbReference type="CDD" id="cd16267">
    <property type="entry name" value="HBS1-like_II"/>
    <property type="match status" value="1"/>
</dbReference>
<dbReference type="OrthoDB" id="342024at2759"/>
<dbReference type="Gene3D" id="2.40.30.10">
    <property type="entry name" value="Translation factors"/>
    <property type="match status" value="2"/>
</dbReference>
<dbReference type="GO" id="GO:1990533">
    <property type="term" value="C:Dom34-Hbs1 complex"/>
    <property type="evidence" value="ECO:0007669"/>
    <property type="project" value="UniProtKB-ARBA"/>
</dbReference>
<dbReference type="PANTHER" id="PTHR23115">
    <property type="entry name" value="TRANSLATION FACTOR"/>
    <property type="match status" value="1"/>
</dbReference>
<keyword evidence="5" id="KW-0378">Hydrolase</keyword>
<dbReference type="InterPro" id="IPR000795">
    <property type="entry name" value="T_Tr_GTP-bd_dom"/>
</dbReference>
<dbReference type="FunFam" id="2.40.30.10:FF:000070">
    <property type="entry name" value="Translation elongation factor EF-1 subunit"/>
    <property type="match status" value="1"/>
</dbReference>
<dbReference type="InterPro" id="IPR009001">
    <property type="entry name" value="Transl_elong_EF1A/Init_IF2_C"/>
</dbReference>
<keyword evidence="3" id="KW-0963">Cytoplasm</keyword>
<feature type="compositionally biased region" description="Low complexity" evidence="12">
    <location>
        <begin position="336"/>
        <end position="345"/>
    </location>
</feature>
<keyword evidence="8" id="KW-0342">GTP-binding</keyword>
<evidence type="ECO:0000256" key="10">
    <source>
        <dbReference type="ARBA" id="ARBA00063537"/>
    </source>
</evidence>
<proteinExistence type="inferred from homology"/>
<keyword evidence="6" id="KW-0810">Translation regulation</keyword>
<dbReference type="SUPFAM" id="SSF52540">
    <property type="entry name" value="P-loop containing nucleoside triphosphate hydrolases"/>
    <property type="match status" value="1"/>
</dbReference>
<dbReference type="GO" id="GO:0006417">
    <property type="term" value="P:regulation of translation"/>
    <property type="evidence" value="ECO:0007669"/>
    <property type="project" value="UniProtKB-KW"/>
</dbReference>
<dbReference type="CDD" id="cd04093">
    <property type="entry name" value="HBS1_C_III"/>
    <property type="match status" value="1"/>
</dbReference>
<reference evidence="14" key="1">
    <citation type="journal article" date="2020" name="Fungal Divers.">
        <title>Resolving the Mortierellaceae phylogeny through synthesis of multi-gene phylogenetics and phylogenomics.</title>
        <authorList>
            <person name="Vandepol N."/>
            <person name="Liber J."/>
            <person name="Desiro A."/>
            <person name="Na H."/>
            <person name="Kennedy M."/>
            <person name="Barry K."/>
            <person name="Grigoriev I.V."/>
            <person name="Miller A.N."/>
            <person name="O'Donnell K."/>
            <person name="Stajich J.E."/>
            <person name="Bonito G."/>
        </authorList>
    </citation>
    <scope>NUCLEOTIDE SEQUENCE</scope>
    <source>
        <strain evidence="14">KOD948</strain>
    </source>
</reference>
<evidence type="ECO:0000256" key="1">
    <source>
        <dbReference type="ARBA" id="ARBA00004496"/>
    </source>
</evidence>
<dbReference type="Gene3D" id="3.40.50.300">
    <property type="entry name" value="P-loop containing nucleotide triphosphate hydrolases"/>
    <property type="match status" value="1"/>
</dbReference>
<feature type="region of interest" description="Disordered" evidence="12">
    <location>
        <begin position="433"/>
        <end position="459"/>
    </location>
</feature>
<dbReference type="GO" id="GO:0005525">
    <property type="term" value="F:GTP binding"/>
    <property type="evidence" value="ECO:0007669"/>
    <property type="project" value="UniProtKB-KW"/>
</dbReference>
<dbReference type="InterPro" id="IPR004161">
    <property type="entry name" value="EFTu-like_2"/>
</dbReference>
<feature type="domain" description="Tr-type G" evidence="13">
    <location>
        <begin position="479"/>
        <end position="727"/>
    </location>
</feature>
<evidence type="ECO:0000256" key="12">
    <source>
        <dbReference type="SAM" id="MobiDB-lite"/>
    </source>
</evidence>
<dbReference type="Pfam" id="PF00009">
    <property type="entry name" value="GTP_EFTU"/>
    <property type="match status" value="1"/>
</dbReference>
<name>A0A9P6Q9X0_9FUNG</name>
<dbReference type="CDD" id="cd01883">
    <property type="entry name" value="EF1_alpha"/>
    <property type="match status" value="1"/>
</dbReference>